<dbReference type="AlphaFoldDB" id="A0A067JXJ1"/>
<sequence>MDVDVVAQAYLFYLLSTTLFTNHGNAANLALLPPLQDLDATKQFNYGAAILSYLYYDMDLCVRGAHLKISYKRAIELLIHVPPSTEFDPFVEVEELDRGQGIILVHQQQRGKRMRRGSEPKAPNTAIVTGEPGQVLRSLFFWIA</sequence>
<proteinExistence type="predicted"/>
<accession>A0A067JXJ1</accession>
<dbReference type="Pfam" id="PF10536">
    <property type="entry name" value="PMD"/>
    <property type="match status" value="1"/>
</dbReference>
<reference evidence="2 3" key="1">
    <citation type="journal article" date="2014" name="PLoS ONE">
        <title>Global Analysis of Gene Expression Profiles in Physic Nut (Jatropha curcas L.) Seedlings Exposed to Salt Stress.</title>
        <authorList>
            <person name="Zhang L."/>
            <person name="Zhang C."/>
            <person name="Wu P."/>
            <person name="Chen Y."/>
            <person name="Li M."/>
            <person name="Jiang H."/>
            <person name="Wu G."/>
        </authorList>
    </citation>
    <scope>NUCLEOTIDE SEQUENCE [LARGE SCALE GENOMIC DNA]</scope>
    <source>
        <strain evidence="3">cv. GZQX0401</strain>
        <tissue evidence="2">Young leaves</tissue>
    </source>
</reference>
<dbReference type="Proteomes" id="UP000027138">
    <property type="component" value="Unassembled WGS sequence"/>
</dbReference>
<dbReference type="EMBL" id="KK915086">
    <property type="protein sequence ID" value="KDP24700.1"/>
    <property type="molecule type" value="Genomic_DNA"/>
</dbReference>
<gene>
    <name evidence="2" type="ORF">JCGZ_26499</name>
</gene>
<organism evidence="2 3">
    <name type="scientific">Jatropha curcas</name>
    <name type="common">Barbados nut</name>
    <dbReference type="NCBI Taxonomy" id="180498"/>
    <lineage>
        <taxon>Eukaryota</taxon>
        <taxon>Viridiplantae</taxon>
        <taxon>Streptophyta</taxon>
        <taxon>Embryophyta</taxon>
        <taxon>Tracheophyta</taxon>
        <taxon>Spermatophyta</taxon>
        <taxon>Magnoliopsida</taxon>
        <taxon>eudicotyledons</taxon>
        <taxon>Gunneridae</taxon>
        <taxon>Pentapetalae</taxon>
        <taxon>rosids</taxon>
        <taxon>fabids</taxon>
        <taxon>Malpighiales</taxon>
        <taxon>Euphorbiaceae</taxon>
        <taxon>Crotonoideae</taxon>
        <taxon>Jatropheae</taxon>
        <taxon>Jatropha</taxon>
    </lineage>
</organism>
<dbReference type="InterPro" id="IPR019557">
    <property type="entry name" value="AminoTfrase-like_pln_mobile"/>
</dbReference>
<name>A0A067JXJ1_JATCU</name>
<feature type="domain" description="Aminotransferase-like plant mobile" evidence="1">
    <location>
        <begin position="2"/>
        <end position="61"/>
    </location>
</feature>
<keyword evidence="3" id="KW-1185">Reference proteome</keyword>
<protein>
    <recommendedName>
        <fullName evidence="1">Aminotransferase-like plant mobile domain-containing protein</fullName>
    </recommendedName>
</protein>
<evidence type="ECO:0000313" key="2">
    <source>
        <dbReference type="EMBL" id="KDP24700.1"/>
    </source>
</evidence>
<evidence type="ECO:0000259" key="1">
    <source>
        <dbReference type="Pfam" id="PF10536"/>
    </source>
</evidence>
<evidence type="ECO:0000313" key="3">
    <source>
        <dbReference type="Proteomes" id="UP000027138"/>
    </source>
</evidence>